<keyword evidence="2" id="KW-0378">Hydrolase</keyword>
<organism evidence="2 3">
    <name type="scientific">Streptomyces pristinaespiralis (strain ATCC 25486 / DSM 40338 / CBS 914.69 / JCM 4507 / KCC S-0507 / NBRC 13074 / NRRL 2958 / 5647)</name>
    <dbReference type="NCBI Taxonomy" id="457429"/>
    <lineage>
        <taxon>Bacteria</taxon>
        <taxon>Bacillati</taxon>
        <taxon>Actinomycetota</taxon>
        <taxon>Actinomycetes</taxon>
        <taxon>Kitasatosporales</taxon>
        <taxon>Streptomycetaceae</taxon>
        <taxon>Streptomyces</taxon>
    </lineage>
</organism>
<dbReference type="eggNOG" id="COG0596">
    <property type="taxonomic scope" value="Bacteria"/>
</dbReference>
<dbReference type="Pfam" id="PF00561">
    <property type="entry name" value="Abhydrolase_1"/>
    <property type="match status" value="1"/>
</dbReference>
<sequence length="311" mass="32564">MTAPHLVTAPRRHQNEETTMVEIETRTLETAGAKIWYDVRGDLAGARAGDPALFLVGSPMDASGFATLASHFTDRTVVTYDPRGAGRSARTDGAAETVPEEHADDLRRVIEALGVGAVDMFASSGGAVNALALVSRHPDLVRTLVAHEPPAVPVLPDSEAVLAVCADIHATYLRDGMGPAMAKFIAMAGRKGPFPDDWADEPAPDPAAFGLPTEDDGSRDDPLLGQNMRGCTGYRPDFEALRAASTRIVVAAGKESEGELCARAAAEVAAGLGSEPAIFPSDHGGFMGGEYGQHGAPAEFAQTLRTVLHEG</sequence>
<dbReference type="GO" id="GO:0016020">
    <property type="term" value="C:membrane"/>
    <property type="evidence" value="ECO:0007669"/>
    <property type="project" value="TreeGrafter"/>
</dbReference>
<dbReference type="InterPro" id="IPR029058">
    <property type="entry name" value="AB_hydrolase_fold"/>
</dbReference>
<name>B5HAL3_STRE2</name>
<dbReference type="AlphaFoldDB" id="B5HAL3"/>
<dbReference type="InterPro" id="IPR000073">
    <property type="entry name" value="AB_hydrolase_1"/>
</dbReference>
<evidence type="ECO:0000313" key="2">
    <source>
        <dbReference type="EMBL" id="EDY63874.1"/>
    </source>
</evidence>
<evidence type="ECO:0000313" key="3">
    <source>
        <dbReference type="Proteomes" id="UP000002805"/>
    </source>
</evidence>
<dbReference type="PANTHER" id="PTHR43798">
    <property type="entry name" value="MONOACYLGLYCEROL LIPASE"/>
    <property type="match status" value="1"/>
</dbReference>
<feature type="domain" description="AB hydrolase-1" evidence="1">
    <location>
        <begin position="59"/>
        <end position="153"/>
    </location>
</feature>
<dbReference type="HOGENOM" id="CLU_083329_0_0_11"/>
<dbReference type="Proteomes" id="UP000002805">
    <property type="component" value="Chromosome"/>
</dbReference>
<protein>
    <submittedName>
        <fullName evidence="2">Abhydrolase</fullName>
    </submittedName>
</protein>
<reference evidence="3" key="2">
    <citation type="submission" date="2009-10" db="EMBL/GenBank/DDBJ databases">
        <title>The genome sequence of Streptomyces pristinaespiralis strain ATCC 25486.</title>
        <authorList>
            <consortium name="The Broad Institute Genome Sequencing Platform"/>
            <consortium name="Broad Institute Microbial Sequencing Center"/>
            <person name="Fischbach M."/>
            <person name="Godfrey P."/>
            <person name="Ward D."/>
            <person name="Young S."/>
            <person name="Zeng Q."/>
            <person name="Koehrsen M."/>
            <person name="Alvarado L."/>
            <person name="Berlin A.M."/>
            <person name="Bochicchio J."/>
            <person name="Borenstein D."/>
            <person name="Chapman S.B."/>
            <person name="Chen Z."/>
            <person name="Engels R."/>
            <person name="Freedman E."/>
            <person name="Gellesch M."/>
            <person name="Goldberg J."/>
            <person name="Griggs A."/>
            <person name="Gujja S."/>
            <person name="Heilman E.R."/>
            <person name="Heiman D.I."/>
            <person name="Hepburn T.A."/>
            <person name="Howarth C."/>
            <person name="Jen D."/>
            <person name="Larson L."/>
            <person name="Lewis B."/>
            <person name="Mehta T."/>
            <person name="Park D."/>
            <person name="Pearson M."/>
            <person name="Richards J."/>
            <person name="Roberts A."/>
            <person name="Saif S."/>
            <person name="Shea T.D."/>
            <person name="Shenoy N."/>
            <person name="Sisk P."/>
            <person name="Stolte C."/>
            <person name="Sykes S.N."/>
            <person name="Thomson T."/>
            <person name="Walk T."/>
            <person name="White J."/>
            <person name="Yandava C."/>
            <person name="Straight P."/>
            <person name="Clardy J."/>
            <person name="Hung D."/>
            <person name="Kolter R."/>
            <person name="Mekalanos J."/>
            <person name="Walker S."/>
            <person name="Walsh C.T."/>
            <person name="Wieland-Brown L.C."/>
            <person name="Haas B."/>
            <person name="Nusbaum C."/>
            <person name="Birren B."/>
        </authorList>
    </citation>
    <scope>NUCLEOTIDE SEQUENCE [LARGE SCALE GENOMIC DNA]</scope>
    <source>
        <strain evidence="3">ATCC 25486 / DSM 40338 / CBS 914.69 / JCM 4507 / NBRC 13074 / NRRL 2958 / 5647</strain>
    </source>
</reference>
<dbReference type="GO" id="GO:0016787">
    <property type="term" value="F:hydrolase activity"/>
    <property type="evidence" value="ECO:0007669"/>
    <property type="project" value="UniProtKB-KW"/>
</dbReference>
<dbReference type="EMBL" id="CM000950">
    <property type="protein sequence ID" value="EDY63874.1"/>
    <property type="molecule type" value="Genomic_DNA"/>
</dbReference>
<accession>B5HAL3</accession>
<reference evidence="3" key="1">
    <citation type="submission" date="2008-02" db="EMBL/GenBank/DDBJ databases">
        <authorList>
            <consortium name="The Broad Institute Genome Sequencing Platform"/>
            <person name="Fischbach M."/>
            <person name="Ward D."/>
            <person name="Young S."/>
            <person name="Jaffe D."/>
            <person name="Gnerre S."/>
            <person name="Berlin A."/>
            <person name="Heiman D."/>
            <person name="Hepburn T."/>
            <person name="Sykes S."/>
            <person name="Alvarado L."/>
            <person name="Kodira C.D."/>
            <person name="Straight P."/>
            <person name="Clardy J."/>
            <person name="Hung D."/>
            <person name="Kolter R."/>
            <person name="Mekalanos J."/>
            <person name="Walker S."/>
            <person name="Walsh C.T."/>
            <person name="Lander E."/>
            <person name="Galagan J."/>
            <person name="Nusbaum C."/>
            <person name="Birren B."/>
        </authorList>
    </citation>
    <scope>NUCLEOTIDE SEQUENCE [LARGE SCALE GENOMIC DNA]</scope>
    <source>
        <strain evidence="3">ATCC 25486 / DSM 40338 / CBS 914.69 / JCM 4507 / NBRC 13074 / NRRL 2958 / 5647</strain>
    </source>
</reference>
<proteinExistence type="predicted"/>
<gene>
    <name evidence="2" type="ORF">SSDG_02106</name>
</gene>
<dbReference type="InterPro" id="IPR050266">
    <property type="entry name" value="AB_hydrolase_sf"/>
</dbReference>
<evidence type="ECO:0000259" key="1">
    <source>
        <dbReference type="Pfam" id="PF00561"/>
    </source>
</evidence>
<dbReference type="PANTHER" id="PTHR43798:SF33">
    <property type="entry name" value="HYDROLASE, PUTATIVE (AFU_ORTHOLOGUE AFUA_2G14860)-RELATED"/>
    <property type="match status" value="1"/>
</dbReference>
<dbReference type="Gene3D" id="3.40.50.1820">
    <property type="entry name" value="alpha/beta hydrolase"/>
    <property type="match status" value="1"/>
</dbReference>
<dbReference type="SUPFAM" id="SSF53474">
    <property type="entry name" value="alpha/beta-Hydrolases"/>
    <property type="match status" value="1"/>
</dbReference>
<keyword evidence="3" id="KW-1185">Reference proteome</keyword>